<proteinExistence type="predicted"/>
<protein>
    <submittedName>
        <fullName evidence="1">Uncharacterized protein</fullName>
    </submittedName>
</protein>
<comment type="caution">
    <text evidence="1">The sequence shown here is derived from an EMBL/GenBank/DDBJ whole genome shotgun (WGS) entry which is preliminary data.</text>
</comment>
<dbReference type="EMBL" id="CAWUPB010001156">
    <property type="protein sequence ID" value="CAK7338998.1"/>
    <property type="molecule type" value="Genomic_DNA"/>
</dbReference>
<sequence length="129" mass="14910">MLQLEEVTTHTDKDKLEVDTLIAEKPKSSYKAMKISRIVLPVTHLKTLHHHALKANANWDPSIHWIIKEKCDLSQLRSRFNQLTTLVNPGRRPGWSTIATKISERDNFKQEENIFCHKAERHGVSYNVG</sequence>
<reference evidence="1 2" key="1">
    <citation type="submission" date="2024-01" db="EMBL/GenBank/DDBJ databases">
        <authorList>
            <person name="Waweru B."/>
        </authorList>
    </citation>
    <scope>NUCLEOTIDE SEQUENCE [LARGE SCALE GENOMIC DNA]</scope>
</reference>
<keyword evidence="2" id="KW-1185">Reference proteome</keyword>
<accession>A0AAV1RU50</accession>
<evidence type="ECO:0000313" key="1">
    <source>
        <dbReference type="EMBL" id="CAK7338998.1"/>
    </source>
</evidence>
<organism evidence="1 2">
    <name type="scientific">Dovyalis caffra</name>
    <dbReference type="NCBI Taxonomy" id="77055"/>
    <lineage>
        <taxon>Eukaryota</taxon>
        <taxon>Viridiplantae</taxon>
        <taxon>Streptophyta</taxon>
        <taxon>Embryophyta</taxon>
        <taxon>Tracheophyta</taxon>
        <taxon>Spermatophyta</taxon>
        <taxon>Magnoliopsida</taxon>
        <taxon>eudicotyledons</taxon>
        <taxon>Gunneridae</taxon>
        <taxon>Pentapetalae</taxon>
        <taxon>rosids</taxon>
        <taxon>fabids</taxon>
        <taxon>Malpighiales</taxon>
        <taxon>Salicaceae</taxon>
        <taxon>Flacourtieae</taxon>
        <taxon>Dovyalis</taxon>
    </lineage>
</organism>
<dbReference type="AlphaFoldDB" id="A0AAV1RU50"/>
<dbReference type="Proteomes" id="UP001314170">
    <property type="component" value="Unassembled WGS sequence"/>
</dbReference>
<gene>
    <name evidence="1" type="ORF">DCAF_LOCUS14046</name>
</gene>
<name>A0AAV1RU50_9ROSI</name>
<evidence type="ECO:0000313" key="2">
    <source>
        <dbReference type="Proteomes" id="UP001314170"/>
    </source>
</evidence>